<proteinExistence type="predicted"/>
<organism evidence="2 3">
    <name type="scientific">Agrocybe chaxingu</name>
    <dbReference type="NCBI Taxonomy" id="84603"/>
    <lineage>
        <taxon>Eukaryota</taxon>
        <taxon>Fungi</taxon>
        <taxon>Dikarya</taxon>
        <taxon>Basidiomycota</taxon>
        <taxon>Agaricomycotina</taxon>
        <taxon>Agaricomycetes</taxon>
        <taxon>Agaricomycetidae</taxon>
        <taxon>Agaricales</taxon>
        <taxon>Agaricineae</taxon>
        <taxon>Strophariaceae</taxon>
        <taxon>Agrocybe</taxon>
    </lineage>
</organism>
<comment type="caution">
    <text evidence="2">The sequence shown here is derived from an EMBL/GenBank/DDBJ whole genome shotgun (WGS) entry which is preliminary data.</text>
</comment>
<accession>A0A9W8N0T0</accession>
<reference evidence="2" key="1">
    <citation type="submission" date="2022-07" db="EMBL/GenBank/DDBJ databases">
        <title>Genome Sequence of Agrocybe chaxingu.</title>
        <authorList>
            <person name="Buettner E."/>
        </authorList>
    </citation>
    <scope>NUCLEOTIDE SEQUENCE</scope>
    <source>
        <strain evidence="2">MP-N11</strain>
    </source>
</reference>
<evidence type="ECO:0000313" key="2">
    <source>
        <dbReference type="EMBL" id="KAJ3516545.1"/>
    </source>
</evidence>
<sequence length="302" mass="34343">MPSTRYSASPRKYINSSDTEPFDTPPRKRLRPADNDEGASQSSSPSSSPRKRQRKSRKPQSTDVELEQILRDCLVKPTSHDAVLRLKEFLEFIMHEAKRPAMDRWKQDEKPLLETELYAQWLEGLDNVMSAIEIALSAKVPGTRKRVKGLGRASYHLLYNVIDEFIDEVNAHHDGFSLSSPEDNLYPPTMTLAEEANDPSTDDRSEEAVRQAEVCLKKFDRVMADAVRRYKVECGRSNASLASRISDMEYSLARGCCLLCEQTGFGSNESDMGFSLMQETQEVMTHWKSEYDNCEDQLVDSD</sequence>
<keyword evidence="3" id="KW-1185">Reference proteome</keyword>
<dbReference type="Proteomes" id="UP001148786">
    <property type="component" value="Unassembled WGS sequence"/>
</dbReference>
<dbReference type="EMBL" id="JANKHO010000051">
    <property type="protein sequence ID" value="KAJ3516545.1"/>
    <property type="molecule type" value="Genomic_DNA"/>
</dbReference>
<feature type="compositionally biased region" description="Basic residues" evidence="1">
    <location>
        <begin position="49"/>
        <end position="58"/>
    </location>
</feature>
<feature type="region of interest" description="Disordered" evidence="1">
    <location>
        <begin position="1"/>
        <end position="63"/>
    </location>
</feature>
<dbReference type="OrthoDB" id="2945238at2759"/>
<evidence type="ECO:0000313" key="3">
    <source>
        <dbReference type="Proteomes" id="UP001148786"/>
    </source>
</evidence>
<dbReference type="AlphaFoldDB" id="A0A9W8N0T0"/>
<name>A0A9W8N0T0_9AGAR</name>
<evidence type="ECO:0000256" key="1">
    <source>
        <dbReference type="SAM" id="MobiDB-lite"/>
    </source>
</evidence>
<protein>
    <submittedName>
        <fullName evidence="2">Uncharacterized protein</fullName>
    </submittedName>
</protein>
<gene>
    <name evidence="2" type="ORF">NLJ89_g1048</name>
</gene>